<sequence length="230" mass="25493">MKVRASVKKMCEFCRTVKRRGRVYVLCTSNPKHKQRQGLSTFASESTVPPTMAEANVKHPIVPGYSMRPGLASLVPKTQASSSLFDRHLDRRPSRLHGSSGCFGCCTKPTPVIAVDQPSKGLRIQGRKVRKPSISDDFWSTTSTYDLESIAFQSQKSLSSIGTSNPTPSQCSSTGGLANSAFVNQGLVIWNQTRLQWIGSRTRNPFPRPVPLSEMIDFLVEVWEQEGLYD</sequence>
<proteinExistence type="inferred from homology"/>
<keyword evidence="4 5" id="KW-0687">Ribonucleoprotein</keyword>
<reference evidence="7 8" key="1">
    <citation type="journal article" date="2024" name="G3 (Bethesda)">
        <title>Genome assembly of Hibiscus sabdariffa L. provides insights into metabolisms of medicinal natural products.</title>
        <authorList>
            <person name="Kim T."/>
        </authorList>
    </citation>
    <scope>NUCLEOTIDE SEQUENCE [LARGE SCALE GENOMIC DNA]</scope>
    <source>
        <strain evidence="7">TK-2024</strain>
        <tissue evidence="7">Old leaves</tissue>
    </source>
</reference>
<dbReference type="EMBL" id="JBBPBN010000011">
    <property type="protein sequence ID" value="KAK9029695.1"/>
    <property type="molecule type" value="Genomic_DNA"/>
</dbReference>
<evidence type="ECO:0000313" key="7">
    <source>
        <dbReference type="EMBL" id="KAK9029695.1"/>
    </source>
</evidence>
<dbReference type="InterPro" id="IPR025124">
    <property type="entry name" value="Gag1-like_clamp"/>
</dbReference>
<evidence type="ECO:0000256" key="5">
    <source>
        <dbReference type="RuleBase" id="RU000570"/>
    </source>
</evidence>
<dbReference type="PROSITE" id="PS00828">
    <property type="entry name" value="RIBOSOMAL_L36"/>
    <property type="match status" value="1"/>
</dbReference>
<organism evidence="7 8">
    <name type="scientific">Hibiscus sabdariffa</name>
    <name type="common">roselle</name>
    <dbReference type="NCBI Taxonomy" id="183260"/>
    <lineage>
        <taxon>Eukaryota</taxon>
        <taxon>Viridiplantae</taxon>
        <taxon>Streptophyta</taxon>
        <taxon>Embryophyta</taxon>
        <taxon>Tracheophyta</taxon>
        <taxon>Spermatophyta</taxon>
        <taxon>Magnoliopsida</taxon>
        <taxon>eudicotyledons</taxon>
        <taxon>Gunneridae</taxon>
        <taxon>Pentapetalae</taxon>
        <taxon>rosids</taxon>
        <taxon>malvids</taxon>
        <taxon>Malvales</taxon>
        <taxon>Malvaceae</taxon>
        <taxon>Malvoideae</taxon>
        <taxon>Hibiscus</taxon>
    </lineage>
</organism>
<dbReference type="Pfam" id="PF13259">
    <property type="entry name" value="clamp_Gag1-like"/>
    <property type="match status" value="1"/>
</dbReference>
<dbReference type="PANTHER" id="PTHR33373">
    <property type="entry name" value="OS07G0479600 PROTEIN"/>
    <property type="match status" value="1"/>
</dbReference>
<gene>
    <name evidence="7" type="ORF">V6N11_026799</name>
</gene>
<dbReference type="SUPFAM" id="SSF57840">
    <property type="entry name" value="Ribosomal protein L36"/>
    <property type="match status" value="1"/>
</dbReference>
<comment type="caution">
    <text evidence="7">The sequence shown here is derived from an EMBL/GenBank/DDBJ whole genome shotgun (WGS) entry which is preliminary data.</text>
</comment>
<comment type="subcellular location">
    <subcellularLocation>
        <location evidence="1">Plastid</location>
    </subcellularLocation>
</comment>
<dbReference type="PANTHER" id="PTHR33373:SF13">
    <property type="entry name" value="DUF4050 DOMAIN-CONTAINING PROTEIN"/>
    <property type="match status" value="1"/>
</dbReference>
<evidence type="ECO:0000256" key="4">
    <source>
        <dbReference type="ARBA" id="ARBA00023274"/>
    </source>
</evidence>
<comment type="similarity">
    <text evidence="2 5">Belongs to the bacterial ribosomal protein bL36 family.</text>
</comment>
<evidence type="ECO:0000313" key="8">
    <source>
        <dbReference type="Proteomes" id="UP001396334"/>
    </source>
</evidence>
<keyword evidence="8" id="KW-1185">Reference proteome</keyword>
<dbReference type="InterPro" id="IPR000473">
    <property type="entry name" value="Ribosomal_bL36"/>
</dbReference>
<evidence type="ECO:0000259" key="6">
    <source>
        <dbReference type="Pfam" id="PF13259"/>
    </source>
</evidence>
<dbReference type="InterPro" id="IPR035977">
    <property type="entry name" value="Ribosomal_bL36_sp"/>
</dbReference>
<dbReference type="HAMAP" id="MF_00251">
    <property type="entry name" value="Ribosomal_bL36"/>
    <property type="match status" value="1"/>
</dbReference>
<dbReference type="Proteomes" id="UP001396334">
    <property type="component" value="Unassembled WGS sequence"/>
</dbReference>
<evidence type="ECO:0000256" key="3">
    <source>
        <dbReference type="ARBA" id="ARBA00022980"/>
    </source>
</evidence>
<dbReference type="Pfam" id="PF00444">
    <property type="entry name" value="Ribosomal_L36"/>
    <property type="match status" value="1"/>
</dbReference>
<name>A0ABR2SWS0_9ROSI</name>
<dbReference type="NCBIfam" id="TIGR01022">
    <property type="entry name" value="rpmJ_bact"/>
    <property type="match status" value="1"/>
</dbReference>
<protein>
    <recommendedName>
        <fullName evidence="5">Ribosomal protein</fullName>
    </recommendedName>
</protein>
<evidence type="ECO:0000256" key="2">
    <source>
        <dbReference type="ARBA" id="ARBA00007645"/>
    </source>
</evidence>
<accession>A0ABR2SWS0</accession>
<keyword evidence="3 5" id="KW-0689">Ribosomal protein</keyword>
<evidence type="ECO:0000256" key="1">
    <source>
        <dbReference type="ARBA" id="ARBA00004474"/>
    </source>
</evidence>
<feature type="domain" description="Gag1-like clamp" evidence="6">
    <location>
        <begin position="148"/>
        <end position="204"/>
    </location>
</feature>